<evidence type="ECO:0000313" key="5">
    <source>
        <dbReference type="EMBL" id="NDY96250.1"/>
    </source>
</evidence>
<feature type="domain" description="PAS" evidence="1">
    <location>
        <begin position="287"/>
        <end position="358"/>
    </location>
</feature>
<evidence type="ECO:0000259" key="1">
    <source>
        <dbReference type="PROSITE" id="PS50112"/>
    </source>
</evidence>
<dbReference type="PROSITE" id="PS50887">
    <property type="entry name" value="GGDEF"/>
    <property type="match status" value="1"/>
</dbReference>
<dbReference type="RefSeq" id="WP_164211617.1">
    <property type="nucleotide sequence ID" value="NZ_JAAGSC010000041.1"/>
</dbReference>
<proteinExistence type="predicted"/>
<sequence>MERPPLPENEPQRLQALHALQMLDTPAEERFDRLTRLLQCALDVPMATISLVDAERQWFKSRQGLTDSETHRDISFCGHGILDKEILEVPDALLDPRFCDNPLVTGPPHIRFYAGAPLSTPDGYRIGMLCAISDQPRQLTDRDRTVLRDLADCVEVELNAVEERRLNALLTDSQKRSGTILGAMPDIVFLVDQDGIYLEGNDHPDLPAPREEMQGRRMEDLLPPSVAPRWREALEKALSNNDVVDLEYELPSGNDTAVFEARIHRLGQSEALVVIRNISTESALQAEVKKLSRLASETTNGVIITDAEGRVDWINEGFSRIAGYTLDEMRGLKPGELLQGDESDPAIVEQMREAIARGEGFEVELLNYAKNGRPYWIHILCFPLHDADGVLEGFMAIESDVTAQKEAEKSLLQFKSTLDQTLDSVFMFDAESLQFTYVNAGALRQVGYSRHELLAMHPYDIKPKICEASFRERIAPLQSGEQDSLTFETIHRHKNGRELPVEVFLQHMTPRGERAHFVAIVRDITERKRADAKIHRLAYYDALTDLPNRLLLQDRLRHAMAVGRRSRSLGALVFLDIDDFKILNDTQGHDAGDRLLIEIADRIGAVARESDTIARLGGDEFVVMLENLSTDPEEAAVQVRQIGEKIRLELARPYAVNGGEYHCSASIGIALFNGHDESFDTLLKQAELAMYKAKEDDRNVLRFFDPAMQTTLDERIDLERDLRLALDLGQFAPFYQAQVDREGRVVGAEVLLRWQHPERGMVSPAEFIPLAEATGLIVPIGHWVLESACRQIAQWSERDGLQHVRLAVNVSAREFRQPDFVDQVKHVLSKTGADPARLRLELTESMVLEDVGGTFEKMEALKQLGIGFALDDFGTGHSSLAYLTRLPLDTLKIDSSFVFNLPDSHNDAVVAQTIISMARSLGLNVIAEGVETEA</sequence>
<dbReference type="SUPFAM" id="SSF55073">
    <property type="entry name" value="Nucleotide cyclase"/>
    <property type="match status" value="1"/>
</dbReference>
<dbReference type="InterPro" id="IPR029787">
    <property type="entry name" value="Nucleotide_cyclase"/>
</dbReference>
<dbReference type="InterPro" id="IPR052155">
    <property type="entry name" value="Biofilm_reg_signaling"/>
</dbReference>
<feature type="domain" description="PAS" evidence="1">
    <location>
        <begin position="410"/>
        <end position="454"/>
    </location>
</feature>
<dbReference type="EMBL" id="JAAGSC010000041">
    <property type="protein sequence ID" value="NDY96250.1"/>
    <property type="molecule type" value="Genomic_DNA"/>
</dbReference>
<dbReference type="SMART" id="SM00065">
    <property type="entry name" value="GAF"/>
    <property type="match status" value="1"/>
</dbReference>
<evidence type="ECO:0000259" key="2">
    <source>
        <dbReference type="PROSITE" id="PS50113"/>
    </source>
</evidence>
<feature type="non-terminal residue" evidence="5">
    <location>
        <position position="934"/>
    </location>
</feature>
<dbReference type="Pfam" id="PF13426">
    <property type="entry name" value="PAS_9"/>
    <property type="match status" value="2"/>
</dbReference>
<dbReference type="InterPro" id="IPR013656">
    <property type="entry name" value="PAS_4"/>
</dbReference>
<feature type="domain" description="EAL" evidence="3">
    <location>
        <begin position="715"/>
        <end position="934"/>
    </location>
</feature>
<dbReference type="PANTHER" id="PTHR44757:SF2">
    <property type="entry name" value="BIOFILM ARCHITECTURE MAINTENANCE PROTEIN MBAA"/>
    <property type="match status" value="1"/>
</dbReference>
<dbReference type="CDD" id="cd01949">
    <property type="entry name" value="GGDEF"/>
    <property type="match status" value="1"/>
</dbReference>
<evidence type="ECO:0000259" key="4">
    <source>
        <dbReference type="PROSITE" id="PS50887"/>
    </source>
</evidence>
<protein>
    <submittedName>
        <fullName evidence="5">EAL domain-containing protein</fullName>
    </submittedName>
</protein>
<feature type="domain" description="PAC" evidence="2">
    <location>
        <begin position="359"/>
        <end position="413"/>
    </location>
</feature>
<dbReference type="InterPro" id="IPR043128">
    <property type="entry name" value="Rev_trsase/Diguanyl_cyclase"/>
</dbReference>
<dbReference type="SMART" id="SM00052">
    <property type="entry name" value="EAL"/>
    <property type="match status" value="1"/>
</dbReference>
<dbReference type="CDD" id="cd00130">
    <property type="entry name" value="PAS"/>
    <property type="match status" value="3"/>
</dbReference>
<dbReference type="Pfam" id="PF08448">
    <property type="entry name" value="PAS_4"/>
    <property type="match status" value="1"/>
</dbReference>
<dbReference type="PROSITE" id="PS50113">
    <property type="entry name" value="PAC"/>
    <property type="match status" value="2"/>
</dbReference>
<dbReference type="InterPro" id="IPR000014">
    <property type="entry name" value="PAS"/>
</dbReference>
<reference evidence="5 6" key="1">
    <citation type="submission" date="2020-02" db="EMBL/GenBank/DDBJ databases">
        <authorList>
            <person name="Zhang X.-Y."/>
        </authorList>
    </citation>
    <scope>NUCLEOTIDE SEQUENCE [LARGE SCALE GENOMIC DNA]</scope>
    <source>
        <strain evidence="5 6">C33</strain>
    </source>
</reference>
<dbReference type="CDD" id="cd01948">
    <property type="entry name" value="EAL"/>
    <property type="match status" value="1"/>
</dbReference>
<evidence type="ECO:0000259" key="3">
    <source>
        <dbReference type="PROSITE" id="PS50883"/>
    </source>
</evidence>
<dbReference type="SMART" id="SM00086">
    <property type="entry name" value="PAC"/>
    <property type="match status" value="2"/>
</dbReference>
<dbReference type="Gene3D" id="3.30.450.40">
    <property type="match status" value="1"/>
</dbReference>
<comment type="caution">
    <text evidence="5">The sequence shown here is derived from an EMBL/GenBank/DDBJ whole genome shotgun (WGS) entry which is preliminary data.</text>
</comment>
<dbReference type="SUPFAM" id="SSF55785">
    <property type="entry name" value="PYP-like sensor domain (PAS domain)"/>
    <property type="match status" value="3"/>
</dbReference>
<dbReference type="InterPro" id="IPR003018">
    <property type="entry name" value="GAF"/>
</dbReference>
<dbReference type="NCBIfam" id="TIGR00229">
    <property type="entry name" value="sensory_box"/>
    <property type="match status" value="2"/>
</dbReference>
<dbReference type="Gene3D" id="3.30.70.270">
    <property type="match status" value="1"/>
</dbReference>
<dbReference type="Pfam" id="PF00990">
    <property type="entry name" value="GGDEF"/>
    <property type="match status" value="1"/>
</dbReference>
<dbReference type="Gene3D" id="3.30.450.20">
    <property type="entry name" value="PAS domain"/>
    <property type="match status" value="3"/>
</dbReference>
<dbReference type="NCBIfam" id="TIGR00254">
    <property type="entry name" value="GGDEF"/>
    <property type="match status" value="1"/>
</dbReference>
<feature type="domain" description="PAC" evidence="2">
    <location>
        <begin position="483"/>
        <end position="536"/>
    </location>
</feature>
<dbReference type="Proteomes" id="UP000484885">
    <property type="component" value="Unassembled WGS sequence"/>
</dbReference>
<dbReference type="Pfam" id="PF00563">
    <property type="entry name" value="EAL"/>
    <property type="match status" value="1"/>
</dbReference>
<dbReference type="SUPFAM" id="SSF141868">
    <property type="entry name" value="EAL domain-like"/>
    <property type="match status" value="1"/>
</dbReference>
<dbReference type="PROSITE" id="PS50883">
    <property type="entry name" value="EAL"/>
    <property type="match status" value="1"/>
</dbReference>
<accession>A0A845V1X2</accession>
<dbReference type="InterPro" id="IPR000160">
    <property type="entry name" value="GGDEF_dom"/>
</dbReference>
<dbReference type="InterPro" id="IPR001633">
    <property type="entry name" value="EAL_dom"/>
</dbReference>
<dbReference type="PANTHER" id="PTHR44757">
    <property type="entry name" value="DIGUANYLATE CYCLASE DGCP"/>
    <property type="match status" value="1"/>
</dbReference>
<dbReference type="Gene3D" id="3.20.20.450">
    <property type="entry name" value="EAL domain"/>
    <property type="match status" value="1"/>
</dbReference>
<dbReference type="SUPFAM" id="SSF55781">
    <property type="entry name" value="GAF domain-like"/>
    <property type="match status" value="1"/>
</dbReference>
<dbReference type="InterPro" id="IPR001610">
    <property type="entry name" value="PAC"/>
</dbReference>
<name>A0A845V1X2_9GAMM</name>
<dbReference type="AlphaFoldDB" id="A0A845V1X2"/>
<dbReference type="InterPro" id="IPR035965">
    <property type="entry name" value="PAS-like_dom_sf"/>
</dbReference>
<dbReference type="InterPro" id="IPR029016">
    <property type="entry name" value="GAF-like_dom_sf"/>
</dbReference>
<gene>
    <name evidence="5" type="ORF">G3I74_10950</name>
</gene>
<dbReference type="PROSITE" id="PS50112">
    <property type="entry name" value="PAS"/>
    <property type="match status" value="2"/>
</dbReference>
<organism evidence="5 6">
    <name type="scientific">Wenzhouxiangella limi</name>
    <dbReference type="NCBI Taxonomy" id="2707351"/>
    <lineage>
        <taxon>Bacteria</taxon>
        <taxon>Pseudomonadati</taxon>
        <taxon>Pseudomonadota</taxon>
        <taxon>Gammaproteobacteria</taxon>
        <taxon>Chromatiales</taxon>
        <taxon>Wenzhouxiangellaceae</taxon>
        <taxon>Wenzhouxiangella</taxon>
    </lineage>
</organism>
<evidence type="ECO:0000313" key="6">
    <source>
        <dbReference type="Proteomes" id="UP000484885"/>
    </source>
</evidence>
<dbReference type="SMART" id="SM00267">
    <property type="entry name" value="GGDEF"/>
    <property type="match status" value="1"/>
</dbReference>
<feature type="domain" description="GGDEF" evidence="4">
    <location>
        <begin position="568"/>
        <end position="706"/>
    </location>
</feature>
<dbReference type="SMART" id="SM00091">
    <property type="entry name" value="PAS"/>
    <property type="match status" value="3"/>
</dbReference>
<dbReference type="InterPro" id="IPR000700">
    <property type="entry name" value="PAS-assoc_C"/>
</dbReference>
<keyword evidence="6" id="KW-1185">Reference proteome</keyword>
<dbReference type="InterPro" id="IPR035919">
    <property type="entry name" value="EAL_sf"/>
</dbReference>